<dbReference type="PIRSF" id="PIRSF006444">
    <property type="entry name" value="PaaK"/>
    <property type="match status" value="1"/>
</dbReference>
<dbReference type="InterPro" id="IPR028154">
    <property type="entry name" value="AMP-dep_Lig_C"/>
</dbReference>
<dbReference type="RefSeq" id="WP_089608712.1">
    <property type="nucleotide sequence ID" value="NZ_CP022121.1"/>
</dbReference>
<dbReference type="InterPro" id="IPR000873">
    <property type="entry name" value="AMP-dep_synth/lig_dom"/>
</dbReference>
<accession>A0ABT1Y2E0</accession>
<dbReference type="InterPro" id="IPR045851">
    <property type="entry name" value="AMP-bd_C_sf"/>
</dbReference>
<reference evidence="4 5" key="1">
    <citation type="submission" date="2022-08" db="EMBL/GenBank/DDBJ databases">
        <title>Proteogenomics of the novel Dehalobacterium formicoaceticum strain EZ94 highlights a key role of methyltransferases during anaerobic dichloromethane degradation.</title>
        <authorList>
            <person name="Wasmund K."/>
        </authorList>
    </citation>
    <scope>NUCLEOTIDE SEQUENCE [LARGE SCALE GENOMIC DNA]</scope>
    <source>
        <strain evidence="4 5">EZ94</strain>
    </source>
</reference>
<dbReference type="Proteomes" id="UP001524944">
    <property type="component" value="Unassembled WGS sequence"/>
</dbReference>
<dbReference type="GO" id="GO:0016874">
    <property type="term" value="F:ligase activity"/>
    <property type="evidence" value="ECO:0007669"/>
    <property type="project" value="UniProtKB-KW"/>
</dbReference>
<dbReference type="PANTHER" id="PTHR43439">
    <property type="entry name" value="PHENYLACETATE-COENZYME A LIGASE"/>
    <property type="match status" value="1"/>
</dbReference>
<comment type="similarity">
    <text evidence="1">Belongs to the phenylacetyl-CoA ligase family.</text>
</comment>
<feature type="domain" description="AMP-dependent ligase C-terminal" evidence="3">
    <location>
        <begin position="334"/>
        <end position="430"/>
    </location>
</feature>
<evidence type="ECO:0000313" key="5">
    <source>
        <dbReference type="Proteomes" id="UP001524944"/>
    </source>
</evidence>
<keyword evidence="1" id="KW-0547">Nucleotide-binding</keyword>
<keyword evidence="5" id="KW-1185">Reference proteome</keyword>
<proteinExistence type="inferred from homology"/>
<dbReference type="SUPFAM" id="SSF56801">
    <property type="entry name" value="Acetyl-CoA synthetase-like"/>
    <property type="match status" value="1"/>
</dbReference>
<feature type="domain" description="AMP-dependent synthetase/ligase" evidence="2">
    <location>
        <begin position="82"/>
        <end position="285"/>
    </location>
</feature>
<evidence type="ECO:0000259" key="2">
    <source>
        <dbReference type="Pfam" id="PF00501"/>
    </source>
</evidence>
<comment type="pathway">
    <text evidence="1">Aromatic compound metabolism; phenylacetate degradation.</text>
</comment>
<protein>
    <recommendedName>
        <fullName evidence="1">Phenylacetate-coenzyme A ligase</fullName>
        <ecNumber evidence="1">6.2.1.30</ecNumber>
    </recommendedName>
    <alternativeName>
        <fullName evidence="1">Phenylacetyl-CoA ligase</fullName>
    </alternativeName>
</protein>
<dbReference type="InterPro" id="IPR051414">
    <property type="entry name" value="Adenylate-forming_Reductase"/>
</dbReference>
<dbReference type="CDD" id="cd05913">
    <property type="entry name" value="PaaK"/>
    <property type="match status" value="1"/>
</dbReference>
<gene>
    <name evidence="4" type="ORF">NVS47_05775</name>
</gene>
<evidence type="ECO:0000256" key="1">
    <source>
        <dbReference type="PIRNR" id="PIRNR006444"/>
    </source>
</evidence>
<dbReference type="InterPro" id="IPR011880">
    <property type="entry name" value="PA_CoA_ligase"/>
</dbReference>
<dbReference type="PANTHER" id="PTHR43439:SF1">
    <property type="entry name" value="PHENYLACETATE-COENZYME A LIGASE"/>
    <property type="match status" value="1"/>
</dbReference>
<comment type="caution">
    <text evidence="4">The sequence shown here is derived from an EMBL/GenBank/DDBJ whole genome shotgun (WGS) entry which is preliminary data.</text>
</comment>
<dbReference type="InterPro" id="IPR042099">
    <property type="entry name" value="ANL_N_sf"/>
</dbReference>
<organism evidence="4 5">
    <name type="scientific">Dehalobacterium formicoaceticum</name>
    <dbReference type="NCBI Taxonomy" id="51515"/>
    <lineage>
        <taxon>Bacteria</taxon>
        <taxon>Bacillati</taxon>
        <taxon>Bacillota</taxon>
        <taxon>Clostridia</taxon>
        <taxon>Eubacteriales</taxon>
        <taxon>Peptococcaceae</taxon>
        <taxon>Dehalobacterium</taxon>
    </lineage>
</organism>
<dbReference type="Pfam" id="PF14535">
    <property type="entry name" value="AMP-binding_C_2"/>
    <property type="match status" value="1"/>
</dbReference>
<comment type="catalytic activity">
    <reaction evidence="1">
        <text>2-phenylacetate + ATP + CoA = phenylacetyl-CoA + AMP + diphosphate</text>
        <dbReference type="Rhea" id="RHEA:20956"/>
        <dbReference type="ChEBI" id="CHEBI:18401"/>
        <dbReference type="ChEBI" id="CHEBI:30616"/>
        <dbReference type="ChEBI" id="CHEBI:33019"/>
        <dbReference type="ChEBI" id="CHEBI:57287"/>
        <dbReference type="ChEBI" id="CHEBI:57390"/>
        <dbReference type="ChEBI" id="CHEBI:456215"/>
        <dbReference type="EC" id="6.2.1.30"/>
    </reaction>
</comment>
<evidence type="ECO:0000313" key="4">
    <source>
        <dbReference type="EMBL" id="MCR6545025.1"/>
    </source>
</evidence>
<dbReference type="EMBL" id="JANPWE010000002">
    <property type="protein sequence ID" value="MCR6545025.1"/>
    <property type="molecule type" value="Genomic_DNA"/>
</dbReference>
<dbReference type="Gene3D" id="3.30.300.30">
    <property type="match status" value="1"/>
</dbReference>
<dbReference type="Gene3D" id="3.40.50.12780">
    <property type="entry name" value="N-terminal domain of ligase-like"/>
    <property type="match status" value="1"/>
</dbReference>
<dbReference type="Pfam" id="PF00501">
    <property type="entry name" value="AMP-binding"/>
    <property type="match status" value="1"/>
</dbReference>
<name>A0ABT1Y2E0_9FIRM</name>
<comment type="function">
    <text evidence="1">Catalyzes the activation of phenylacetic acid (PA) to phenylacetyl-CoA (PA-CoA).</text>
</comment>
<sequence length="434" mass="49056">MYWNEIYECMPREGLEQLQLERLQQTVTRVYHNVPHYRRAFQEKGLEPGDIKSLKDLQKLPFTVKTDLRDNYPYDLFAVPLSEIVRIHSSSGTTGKPIVVGYTRQDLNSWSEIAARSLHFAGVSKQDVIQISFGYGLFTGGLGIHDGAERVGASVIPTSGGNTQKQIMIMKDFGSTALACTPSYALVLAEAMEEMGIDKEEMKLRVGIFGAEPWTQGMRREIENRLGIVAYDIYGLSEVMGPGVAMECSEKIGLHIFEDHFIPEIINPETEETLPYGEPGELVFTSITKEGFPVLRYRTRDLSCLHLEECPCGRTHVRMDRIMGRCDDMLIIRGVNVFPSQVESVLMENGNASPHYHLVVDRVNNLDVLEVQIEVSEDMFSDQVRRLEELERIIKQKLDSVLGISVMVTLVEPKKLARSEGKAKRVTDKRQLKD</sequence>
<evidence type="ECO:0000259" key="3">
    <source>
        <dbReference type="Pfam" id="PF14535"/>
    </source>
</evidence>
<keyword evidence="1 4" id="KW-0436">Ligase</keyword>
<dbReference type="EC" id="6.2.1.30" evidence="1"/>